<feature type="region of interest" description="Disordered" evidence="1">
    <location>
        <begin position="456"/>
        <end position="476"/>
    </location>
</feature>
<evidence type="ECO:0000313" key="3">
    <source>
        <dbReference type="EMBL" id="EFI99367.1"/>
    </source>
</evidence>
<feature type="compositionally biased region" description="Low complexity" evidence="1">
    <location>
        <begin position="218"/>
        <end position="230"/>
    </location>
</feature>
<feature type="compositionally biased region" description="Polar residues" evidence="1">
    <location>
        <begin position="283"/>
        <end position="299"/>
    </location>
</feature>
<dbReference type="GeneID" id="9586267"/>
<gene>
    <name evidence="3" type="ORF">SCHCODRAFT_106605</name>
</gene>
<feature type="region of interest" description="Disordered" evidence="1">
    <location>
        <begin position="1"/>
        <end position="383"/>
    </location>
</feature>
<feature type="compositionally biased region" description="Pro residues" evidence="1">
    <location>
        <begin position="18"/>
        <end position="31"/>
    </location>
</feature>
<dbReference type="OMA" id="HINEPTG"/>
<evidence type="ECO:0000256" key="2">
    <source>
        <dbReference type="SAM" id="Phobius"/>
    </source>
</evidence>
<feature type="compositionally biased region" description="Polar residues" evidence="1">
    <location>
        <begin position="148"/>
        <end position="162"/>
    </location>
</feature>
<keyword evidence="2" id="KW-0472">Membrane</keyword>
<dbReference type="HOGENOM" id="CLU_015388_0_0_1"/>
<reference evidence="3 4" key="1">
    <citation type="journal article" date="2010" name="Nat. Biotechnol.">
        <title>Genome sequence of the model mushroom Schizophyllum commune.</title>
        <authorList>
            <person name="Ohm R.A."/>
            <person name="de Jong J.F."/>
            <person name="Lugones L.G."/>
            <person name="Aerts A."/>
            <person name="Kothe E."/>
            <person name="Stajich J.E."/>
            <person name="de Vries R.P."/>
            <person name="Record E."/>
            <person name="Levasseur A."/>
            <person name="Baker S.E."/>
            <person name="Bartholomew K.A."/>
            <person name="Coutinho P.M."/>
            <person name="Erdmann S."/>
            <person name="Fowler T.J."/>
            <person name="Gathman A.C."/>
            <person name="Lombard V."/>
            <person name="Henrissat B."/>
            <person name="Knabe N."/>
            <person name="Kuees U."/>
            <person name="Lilly W.W."/>
            <person name="Lindquist E."/>
            <person name="Lucas S."/>
            <person name="Magnuson J.K."/>
            <person name="Piumi F."/>
            <person name="Raudaskoski M."/>
            <person name="Salamov A."/>
            <person name="Schmutz J."/>
            <person name="Schwarze F.W.M.R."/>
            <person name="vanKuyk P.A."/>
            <person name="Horton J.S."/>
            <person name="Grigoriev I.V."/>
            <person name="Woesten H.A.B."/>
        </authorList>
    </citation>
    <scope>NUCLEOTIDE SEQUENCE [LARGE SCALE GENOMIC DNA]</scope>
    <source>
        <strain evidence="4">H4-8 / FGSC 9210</strain>
    </source>
</reference>
<feature type="region of interest" description="Disordered" evidence="1">
    <location>
        <begin position="513"/>
        <end position="596"/>
    </location>
</feature>
<dbReference type="InParanoid" id="D8PZ40"/>
<feature type="transmembrane region" description="Helical" evidence="2">
    <location>
        <begin position="671"/>
        <end position="691"/>
    </location>
</feature>
<feature type="compositionally biased region" description="Low complexity" evidence="1">
    <location>
        <begin position="73"/>
        <end position="103"/>
    </location>
</feature>
<feature type="compositionally biased region" description="Basic residues" evidence="1">
    <location>
        <begin position="349"/>
        <end position="360"/>
    </location>
</feature>
<keyword evidence="2" id="KW-1133">Transmembrane helix</keyword>
<organism evidence="4">
    <name type="scientific">Schizophyllum commune (strain H4-8 / FGSC 9210)</name>
    <name type="common">Split gill fungus</name>
    <dbReference type="NCBI Taxonomy" id="578458"/>
    <lineage>
        <taxon>Eukaryota</taxon>
        <taxon>Fungi</taxon>
        <taxon>Dikarya</taxon>
        <taxon>Basidiomycota</taxon>
        <taxon>Agaricomycotina</taxon>
        <taxon>Agaricomycetes</taxon>
        <taxon>Agaricomycetidae</taxon>
        <taxon>Agaricales</taxon>
        <taxon>Schizophyllaceae</taxon>
        <taxon>Schizophyllum</taxon>
    </lineage>
</organism>
<feature type="transmembrane region" description="Helical" evidence="2">
    <location>
        <begin position="748"/>
        <end position="768"/>
    </location>
</feature>
<feature type="compositionally biased region" description="Polar residues" evidence="1">
    <location>
        <begin position="189"/>
        <end position="202"/>
    </location>
</feature>
<evidence type="ECO:0000256" key="1">
    <source>
        <dbReference type="SAM" id="MobiDB-lite"/>
    </source>
</evidence>
<sequence>MPSLFTRLRRRAFTVSNPAPPPPAPPSPPLPTASSDPSPLPRKIHPDLNALAEDLQRETGQRSVSQSHRRPSRSSPPSRAAHSPAGEYSPTSSSSHLSHTPSLTDDALAGLPASPGRRIMARLANLASRSAPAIARAPSPLRTPPRTAHSSQRPSTSETTRWATFGRSPPGGKPTPQLALPEEFGGYSSGASEQSPSVSTRSYRTDLTGRSTHTLGNPAAARPTTPASASDFAPKPPAETPSAHTFGSPTPPSSGFTFSKSVPSTRRSPAPPLPPLSHPAFGSSVSSTRRQLFRTATHTSAREPARRKHRSLATSASMPAMRRRRRRESNAWSGGGQAIPEAPRANERVHRRSLSRSRSHARTESRRSSAEYSARQASLHTAEEGAPWEALVSREMVSLSLGRLTAKAGDGRNSLQPSAVLSSAPAALASAPGILSPSPVTALPASVAATPAPVTASATPLTAPPTPSALPVPSASSAAPSFVSSSCLSVEPTSPTPVYRSQEIIPWASRSDVVVGDRSKGKGPAYPAALKREGSTTGKRKAGDDEPTRVDSGYWEDPAARSLRPQRLSVPSFEEARRKRPRLSLTEPPRPSSTHDASLIHALGAQRHSRLGQQSLHLSRPGSSRLSAQPSARASTYASGSTAARYHMRDPRKPPPLVPTPWLPSRDAPRAAWLFFIGFVLFPAWWLGGLLPAKPRPCVFGTHSDAEGLVGDVESVAATRRESKRGSFLVNTAQPEHDARSWQFRCRVLGALSLVTYVPFIVCLAIFAPR</sequence>
<keyword evidence="4" id="KW-1185">Reference proteome</keyword>
<proteinExistence type="predicted"/>
<dbReference type="AlphaFoldDB" id="D8PZ40"/>
<feature type="compositionally biased region" description="Low complexity" evidence="1">
    <location>
        <begin position="126"/>
        <end position="140"/>
    </location>
</feature>
<dbReference type="RefSeq" id="XP_003034270.1">
    <property type="nucleotide sequence ID" value="XM_003034224.1"/>
</dbReference>
<name>D8PZ40_SCHCM</name>
<feature type="non-terminal residue" evidence="3">
    <location>
        <position position="770"/>
    </location>
</feature>
<feature type="region of interest" description="Disordered" evidence="1">
    <location>
        <begin position="611"/>
        <end position="659"/>
    </location>
</feature>
<feature type="compositionally biased region" description="Low complexity" evidence="1">
    <location>
        <begin position="245"/>
        <end position="268"/>
    </location>
</feature>
<dbReference type="EMBL" id="GL377304">
    <property type="protein sequence ID" value="EFI99367.1"/>
    <property type="molecule type" value="Genomic_DNA"/>
</dbReference>
<protein>
    <submittedName>
        <fullName evidence="3">Uncharacterized protein</fullName>
    </submittedName>
</protein>
<feature type="compositionally biased region" description="Polar residues" evidence="1">
    <location>
        <begin position="611"/>
        <end position="642"/>
    </location>
</feature>
<evidence type="ECO:0000313" key="4">
    <source>
        <dbReference type="Proteomes" id="UP000007431"/>
    </source>
</evidence>
<keyword evidence="2" id="KW-0812">Transmembrane</keyword>
<dbReference type="OrthoDB" id="3266087at2759"/>
<accession>D8PZ40</accession>
<dbReference type="Proteomes" id="UP000007431">
    <property type="component" value="Unassembled WGS sequence"/>
</dbReference>
<dbReference type="VEuPathDB" id="FungiDB:SCHCODRAFT_02664054"/>
<dbReference type="KEGG" id="scm:SCHCO_02664054"/>